<dbReference type="Proteomes" id="UP001331936">
    <property type="component" value="Unassembled WGS sequence"/>
</dbReference>
<protein>
    <submittedName>
        <fullName evidence="2">Cytochrome P450</fullName>
    </submittedName>
</protein>
<accession>A0ABU7JTM3</accession>
<dbReference type="PANTHER" id="PTHR24293:SF0">
    <property type="entry name" value="CYP46A1 PROTEIN-RELATED"/>
    <property type="match status" value="1"/>
</dbReference>
<reference evidence="2 3" key="1">
    <citation type="submission" date="2023-08" db="EMBL/GenBank/DDBJ databases">
        <authorList>
            <person name="Girao M."/>
            <person name="Carvalho M.F."/>
        </authorList>
    </citation>
    <scope>NUCLEOTIDE SEQUENCE [LARGE SCALE GENOMIC DNA]</scope>
    <source>
        <strain evidence="2 3">CC-R104</strain>
    </source>
</reference>
<name>A0ABU7JTM3_9NOCA</name>
<comment type="caution">
    <text evidence="2">The sequence shown here is derived from an EMBL/GenBank/DDBJ whole genome shotgun (WGS) entry which is preliminary data.</text>
</comment>
<evidence type="ECO:0000313" key="3">
    <source>
        <dbReference type="Proteomes" id="UP001331936"/>
    </source>
</evidence>
<dbReference type="InterPro" id="IPR017972">
    <property type="entry name" value="Cyt_P450_CS"/>
</dbReference>
<dbReference type="InterPro" id="IPR039983">
    <property type="entry name" value="CYP46A1"/>
</dbReference>
<dbReference type="EMBL" id="JAUZMZ010000080">
    <property type="protein sequence ID" value="MEE2033381.1"/>
    <property type="molecule type" value="Genomic_DNA"/>
</dbReference>
<evidence type="ECO:0000313" key="2">
    <source>
        <dbReference type="EMBL" id="MEE2033381.1"/>
    </source>
</evidence>
<dbReference type="InterPro" id="IPR001128">
    <property type="entry name" value="Cyt_P450"/>
</dbReference>
<dbReference type="PROSITE" id="PS00086">
    <property type="entry name" value="CYTOCHROME_P450"/>
    <property type="match status" value="1"/>
</dbReference>
<keyword evidence="1" id="KW-0503">Monooxygenase</keyword>
<dbReference type="PANTHER" id="PTHR24293">
    <property type="entry name" value="CYTOCHROME P450 FAMILY 46 SUBFAMILY A"/>
    <property type="match status" value="1"/>
</dbReference>
<keyword evidence="1" id="KW-0349">Heme</keyword>
<dbReference type="Gene3D" id="1.10.630.10">
    <property type="entry name" value="Cytochrome P450"/>
    <property type="match status" value="1"/>
</dbReference>
<evidence type="ECO:0000256" key="1">
    <source>
        <dbReference type="RuleBase" id="RU000461"/>
    </source>
</evidence>
<proteinExistence type="inferred from homology"/>
<organism evidence="2 3">
    <name type="scientific">Rhodococcus chondri</name>
    <dbReference type="NCBI Taxonomy" id="3065941"/>
    <lineage>
        <taxon>Bacteria</taxon>
        <taxon>Bacillati</taxon>
        <taxon>Actinomycetota</taxon>
        <taxon>Actinomycetes</taxon>
        <taxon>Mycobacteriales</taxon>
        <taxon>Nocardiaceae</taxon>
        <taxon>Rhodococcus</taxon>
    </lineage>
</organism>
<dbReference type="SUPFAM" id="SSF48264">
    <property type="entry name" value="Cytochrome P450"/>
    <property type="match status" value="1"/>
</dbReference>
<dbReference type="InterPro" id="IPR002401">
    <property type="entry name" value="Cyt_P450_E_grp-I"/>
</dbReference>
<dbReference type="CDD" id="cd11068">
    <property type="entry name" value="CYP120A1"/>
    <property type="match status" value="1"/>
</dbReference>
<keyword evidence="3" id="KW-1185">Reference proteome</keyword>
<dbReference type="InterPro" id="IPR036396">
    <property type="entry name" value="Cyt_P450_sf"/>
</dbReference>
<dbReference type="Pfam" id="PF00067">
    <property type="entry name" value="p450"/>
    <property type="match status" value="1"/>
</dbReference>
<comment type="similarity">
    <text evidence="1">Belongs to the cytochrome P450 family.</text>
</comment>
<keyword evidence="1" id="KW-0479">Metal-binding</keyword>
<gene>
    <name evidence="2" type="ORF">Q8814_14865</name>
</gene>
<dbReference type="PRINTS" id="PR00385">
    <property type="entry name" value="P450"/>
</dbReference>
<keyword evidence="1" id="KW-0560">Oxidoreductase</keyword>
<sequence>MTKSTIPHPPRRVPLIGDVLGMNREIPNQNTLVRFKELGPIYRRTILGTDLTFVGSAELAAQVFDDSKWEKHVGRPLEQLRPLVEDGLFTAYNWESNWSKAHEVLVPGFTKDAMVSYHGTMVEVIDELCKDIESRSGEFIPAVDEMGKLTLEVIGQCGFGYSFDSFGGSEHPFVTAMSRALTYAQDSAIPLPFIGKWLRRKEEQQNEIDRRLLAETVDEVIATRQQSGERRSDLLDRMLHPEAAGEGLDAKNIRNQVLTFLVAGHETSVNALGFALHFIAQNPEIAARMRAEADAVIGTGTAQYEDVPRLRYTRQVVNEALRLWPTAPGFFRAAKQDTEVGGHKFSAGEWVFVLLLAVQRDLAWGPDADQFNPDRFSPENNRGRSSELFKPFGTGIRSCIGRQFALHEMTLALATLLQRFDIAPEPGYTLEVEETLTLRPKNLRLQFTPAERR</sequence>
<dbReference type="RefSeq" id="WP_330152786.1">
    <property type="nucleotide sequence ID" value="NZ_JAUZMZ010000080.1"/>
</dbReference>
<keyword evidence="1" id="KW-0408">Iron</keyword>
<dbReference type="PRINTS" id="PR00463">
    <property type="entry name" value="EP450I"/>
</dbReference>